<comment type="similarity">
    <text evidence="6">Belongs to the TVP38/TMEM64 family.</text>
</comment>
<gene>
    <name evidence="8" type="primary">ydjZ_1</name>
    <name evidence="8" type="ORF">SPACI_013780</name>
</gene>
<dbReference type="Pfam" id="PF09335">
    <property type="entry name" value="VTT_dom"/>
    <property type="match status" value="1"/>
</dbReference>
<evidence type="ECO:0000313" key="8">
    <source>
        <dbReference type="EMBL" id="XFO71363.1"/>
    </source>
</evidence>
<keyword evidence="9" id="KW-1185">Reference proteome</keyword>
<evidence type="ECO:0000256" key="2">
    <source>
        <dbReference type="ARBA" id="ARBA00022475"/>
    </source>
</evidence>
<evidence type="ECO:0000256" key="5">
    <source>
        <dbReference type="ARBA" id="ARBA00023136"/>
    </source>
</evidence>
<dbReference type="PANTHER" id="PTHR12677:SF59">
    <property type="entry name" value="GOLGI APPARATUS MEMBRANE PROTEIN TVP38-RELATED"/>
    <property type="match status" value="1"/>
</dbReference>
<feature type="domain" description="VTT" evidence="7">
    <location>
        <begin position="73"/>
        <end position="190"/>
    </location>
</feature>
<evidence type="ECO:0000256" key="6">
    <source>
        <dbReference type="RuleBase" id="RU366058"/>
    </source>
</evidence>
<organism evidence="8 9">
    <name type="scientific">Sporomusa acidovorans (strain ATCC 49682 / DSM 3132 / Mol)</name>
    <dbReference type="NCBI Taxonomy" id="1123286"/>
    <lineage>
        <taxon>Bacteria</taxon>
        <taxon>Bacillati</taxon>
        <taxon>Bacillota</taxon>
        <taxon>Negativicutes</taxon>
        <taxon>Selenomonadales</taxon>
        <taxon>Sporomusaceae</taxon>
        <taxon>Sporomusa</taxon>
    </lineage>
</organism>
<dbReference type="InterPro" id="IPR032816">
    <property type="entry name" value="VTT_dom"/>
</dbReference>
<evidence type="ECO:0000256" key="4">
    <source>
        <dbReference type="ARBA" id="ARBA00022989"/>
    </source>
</evidence>
<keyword evidence="5 6" id="KW-0472">Membrane</keyword>
<evidence type="ECO:0000256" key="1">
    <source>
        <dbReference type="ARBA" id="ARBA00004651"/>
    </source>
</evidence>
<dbReference type="Proteomes" id="UP000216052">
    <property type="component" value="Chromosome"/>
</dbReference>
<dbReference type="InterPro" id="IPR015414">
    <property type="entry name" value="TMEM64"/>
</dbReference>
<evidence type="ECO:0000256" key="3">
    <source>
        <dbReference type="ARBA" id="ARBA00022692"/>
    </source>
</evidence>
<protein>
    <recommendedName>
        <fullName evidence="6">TVP38/TMEM64 family membrane protein</fullName>
    </recommendedName>
</protein>
<keyword evidence="4 6" id="KW-1133">Transmembrane helix</keyword>
<proteinExistence type="inferred from homology"/>
<sequence length="224" mass="24910">MNQTKKRVVVLAILAACILLIYGTNPEPLRKMIQLLVKGDITACIDYIRSYGPYAALVSFGIVVFINTVAVLPNIFILAANGIIFGIVEGTLISWVAESVGVIISFAFMRYFFQDYAHHVIERSNALQKINDFSGKKGFQIMLIARSIPFIPSGLITALGAVSNITWKDYILATFIGKLPSAWIEVTLGHDLASYREHTMRLSILIIISIAAYGGYLWYKKKQD</sequence>
<name>A0ABZ3IZ46_SPOA4</name>
<comment type="caution">
    <text evidence="6">Lacks conserved residue(s) required for the propagation of feature annotation.</text>
</comment>
<dbReference type="RefSeq" id="WP_169716923.1">
    <property type="nucleotide sequence ID" value="NZ_CP155571.1"/>
</dbReference>
<dbReference type="EMBL" id="CP155571">
    <property type="protein sequence ID" value="XFO71363.1"/>
    <property type="molecule type" value="Genomic_DNA"/>
</dbReference>
<evidence type="ECO:0000259" key="7">
    <source>
        <dbReference type="Pfam" id="PF09335"/>
    </source>
</evidence>
<accession>A0ABZ3IZ46</accession>
<feature type="transmembrane region" description="Helical" evidence="6">
    <location>
        <begin position="92"/>
        <end position="113"/>
    </location>
</feature>
<reference evidence="8" key="1">
    <citation type="submission" date="2024-05" db="EMBL/GenBank/DDBJ databases">
        <title>Isolation and characterization of Sporomusa carbonis sp. nov., a carboxydotrophic hydrogenogen in the genus of Sporomusa isolated from a charcoal burning pile.</title>
        <authorList>
            <person name="Boeer T."/>
            <person name="Rosenbaum F."/>
            <person name="Eysell L."/>
            <person name="Mueller V."/>
            <person name="Daniel R."/>
            <person name="Poehlein A."/>
        </authorList>
    </citation>
    <scope>NUCLEOTIDE SEQUENCE [LARGE SCALE GENOMIC DNA]</scope>
    <source>
        <strain evidence="8">DSM 3132</strain>
    </source>
</reference>
<feature type="transmembrane region" description="Helical" evidence="6">
    <location>
        <begin position="200"/>
        <end position="219"/>
    </location>
</feature>
<feature type="transmembrane region" description="Helical" evidence="6">
    <location>
        <begin position="56"/>
        <end position="80"/>
    </location>
</feature>
<comment type="subcellular location">
    <subcellularLocation>
        <location evidence="1 6">Cell membrane</location>
        <topology evidence="1 6">Multi-pass membrane protein</topology>
    </subcellularLocation>
</comment>
<keyword evidence="3 6" id="KW-0812">Transmembrane</keyword>
<dbReference type="PANTHER" id="PTHR12677">
    <property type="entry name" value="GOLGI APPARATUS MEMBRANE PROTEIN TVP38-RELATED"/>
    <property type="match status" value="1"/>
</dbReference>
<evidence type="ECO:0000313" key="9">
    <source>
        <dbReference type="Proteomes" id="UP000216052"/>
    </source>
</evidence>
<keyword evidence="2 6" id="KW-1003">Cell membrane</keyword>